<evidence type="ECO:0000256" key="2">
    <source>
        <dbReference type="ARBA" id="ARBA00022917"/>
    </source>
</evidence>
<evidence type="ECO:0000313" key="6">
    <source>
        <dbReference type="Proteomes" id="UP000228781"/>
    </source>
</evidence>
<evidence type="ECO:0000256" key="3">
    <source>
        <dbReference type="SAM" id="MobiDB-lite"/>
    </source>
</evidence>
<dbReference type="PANTHER" id="PTHR20982:SF3">
    <property type="entry name" value="MITOCHONDRIAL RIBOSOME RECYCLING FACTOR PSEUDO 1"/>
    <property type="match status" value="1"/>
</dbReference>
<keyword evidence="2" id="KW-0648">Protein biosynthesis</keyword>
<gene>
    <name evidence="5" type="ORF">CO059_00750</name>
</gene>
<proteinExistence type="inferred from homology"/>
<dbReference type="GO" id="GO:0006412">
    <property type="term" value="P:translation"/>
    <property type="evidence" value="ECO:0007669"/>
    <property type="project" value="UniProtKB-KW"/>
</dbReference>
<dbReference type="SUPFAM" id="SSF55194">
    <property type="entry name" value="Ribosome recycling factor, RRF"/>
    <property type="match status" value="1"/>
</dbReference>
<organism evidence="5 6">
    <name type="scientific">candidate division WWE3 bacterium CG_4_9_14_0_2_um_filter_48_10</name>
    <dbReference type="NCBI Taxonomy" id="1975078"/>
    <lineage>
        <taxon>Bacteria</taxon>
        <taxon>Katanobacteria</taxon>
    </lineage>
</organism>
<comment type="similarity">
    <text evidence="1">Belongs to the RRF family.</text>
</comment>
<dbReference type="GO" id="GO:0043023">
    <property type="term" value="F:ribosomal large subunit binding"/>
    <property type="evidence" value="ECO:0007669"/>
    <property type="project" value="TreeGrafter"/>
</dbReference>
<evidence type="ECO:0000313" key="5">
    <source>
        <dbReference type="EMBL" id="PJC23061.1"/>
    </source>
</evidence>
<protein>
    <submittedName>
        <fullName evidence="5">Ribosome recycling factor</fullName>
    </submittedName>
</protein>
<feature type="region of interest" description="Disordered" evidence="3">
    <location>
        <begin position="129"/>
        <end position="149"/>
    </location>
</feature>
<comment type="caution">
    <text evidence="5">The sequence shown here is derived from an EMBL/GenBank/DDBJ whole genome shotgun (WGS) entry which is preliminary data.</text>
</comment>
<sequence>MIFDQIIEELKSTLAAVRTGRASSALVEDLQVEAYGTKMKLKELAAIAVPEARQILITPWDKTVLEVVTKTLQIAGFNPIVEGTVLRLTFPPLTGEDRQRLMRQVGEKAEEAKIKVRGVRREMMEEVEQRQRKKQISEDEAFSRKGEIEEEVKEANRQIEQLAQEKKKQLEL</sequence>
<reference evidence="6" key="1">
    <citation type="submission" date="2017-09" db="EMBL/GenBank/DDBJ databases">
        <title>Depth-based differentiation of microbial function through sediment-hosted aquifers and enrichment of novel symbionts in the deep terrestrial subsurface.</title>
        <authorList>
            <person name="Probst A.J."/>
            <person name="Ladd B."/>
            <person name="Jarett J.K."/>
            <person name="Geller-Mcgrath D.E."/>
            <person name="Sieber C.M.K."/>
            <person name="Emerson J.B."/>
            <person name="Anantharaman K."/>
            <person name="Thomas B.C."/>
            <person name="Malmstrom R."/>
            <person name="Stieglmeier M."/>
            <person name="Klingl A."/>
            <person name="Woyke T."/>
            <person name="Ryan C.M."/>
            <person name="Banfield J.F."/>
        </authorList>
    </citation>
    <scope>NUCLEOTIDE SEQUENCE [LARGE SCALE GENOMIC DNA]</scope>
</reference>
<dbReference type="Gene3D" id="1.10.132.20">
    <property type="entry name" value="Ribosome-recycling factor"/>
    <property type="match status" value="1"/>
</dbReference>
<dbReference type="Pfam" id="PF01765">
    <property type="entry name" value="RRF"/>
    <property type="match status" value="1"/>
</dbReference>
<accession>A0A2M8EJZ0</accession>
<dbReference type="Proteomes" id="UP000228781">
    <property type="component" value="Unassembled WGS sequence"/>
</dbReference>
<dbReference type="EMBL" id="PFSK01000011">
    <property type="protein sequence ID" value="PJC23061.1"/>
    <property type="molecule type" value="Genomic_DNA"/>
</dbReference>
<name>A0A2M8EJZ0_UNCKA</name>
<dbReference type="PANTHER" id="PTHR20982">
    <property type="entry name" value="RIBOSOME RECYCLING FACTOR"/>
    <property type="match status" value="1"/>
</dbReference>
<feature type="domain" description="Ribosome recycling factor" evidence="4">
    <location>
        <begin position="10"/>
        <end position="170"/>
    </location>
</feature>
<dbReference type="Gene3D" id="3.30.1360.40">
    <property type="match status" value="1"/>
</dbReference>
<evidence type="ECO:0000256" key="1">
    <source>
        <dbReference type="ARBA" id="ARBA00005912"/>
    </source>
</evidence>
<dbReference type="FunFam" id="3.30.1360.40:FF:000001">
    <property type="entry name" value="Ribosome-recycling factor"/>
    <property type="match status" value="1"/>
</dbReference>
<dbReference type="InterPro" id="IPR036191">
    <property type="entry name" value="RRF_sf"/>
</dbReference>
<dbReference type="AlphaFoldDB" id="A0A2M8EJZ0"/>
<evidence type="ECO:0000259" key="4">
    <source>
        <dbReference type="Pfam" id="PF01765"/>
    </source>
</evidence>
<dbReference type="InterPro" id="IPR002661">
    <property type="entry name" value="Ribosome_recyc_fac"/>
</dbReference>
<dbReference type="InterPro" id="IPR023584">
    <property type="entry name" value="Ribosome_recyc_fac_dom"/>
</dbReference>